<comment type="caution">
    <text evidence="1">The sequence shown here is derived from an EMBL/GenBank/DDBJ whole genome shotgun (WGS) entry which is preliminary data.</text>
</comment>
<keyword evidence="2" id="KW-1185">Reference proteome</keyword>
<dbReference type="Proteomes" id="UP001231649">
    <property type="component" value="Chromosome 19"/>
</dbReference>
<proteinExistence type="predicted"/>
<evidence type="ECO:0000313" key="1">
    <source>
        <dbReference type="EMBL" id="KAJ8720631.1"/>
    </source>
</evidence>
<organism evidence="1 2">
    <name type="scientific">Mythimna loreyi</name>
    <dbReference type="NCBI Taxonomy" id="667449"/>
    <lineage>
        <taxon>Eukaryota</taxon>
        <taxon>Metazoa</taxon>
        <taxon>Ecdysozoa</taxon>
        <taxon>Arthropoda</taxon>
        <taxon>Hexapoda</taxon>
        <taxon>Insecta</taxon>
        <taxon>Pterygota</taxon>
        <taxon>Neoptera</taxon>
        <taxon>Endopterygota</taxon>
        <taxon>Lepidoptera</taxon>
        <taxon>Glossata</taxon>
        <taxon>Ditrysia</taxon>
        <taxon>Noctuoidea</taxon>
        <taxon>Noctuidae</taxon>
        <taxon>Noctuinae</taxon>
        <taxon>Hadenini</taxon>
        <taxon>Mythimna</taxon>
    </lineage>
</organism>
<accession>A0ACC2QNS2</accession>
<sequence length="120" mass="13224">MSPKTIASLSRDFMEFKCLIWKTMGTLKNQMELLTVSLDCQEMASCRQVLILYGLSELLRGSHTSQAILVIKDKLKIASVSSSDTSSCHRLGADSSKPRPLLVRFAATICGVRYGVAKHC</sequence>
<dbReference type="EMBL" id="CM056795">
    <property type="protein sequence ID" value="KAJ8720631.1"/>
    <property type="molecule type" value="Genomic_DNA"/>
</dbReference>
<gene>
    <name evidence="1" type="ORF">PYW08_006096</name>
</gene>
<reference evidence="1" key="1">
    <citation type="submission" date="2023-03" db="EMBL/GenBank/DDBJ databases">
        <title>Chromosome-level genomes of two armyworms, Mythimna separata and Mythimna loreyi, provide insights into the biosynthesis and reception of sex pheromones.</title>
        <authorList>
            <person name="Zhao H."/>
        </authorList>
    </citation>
    <scope>NUCLEOTIDE SEQUENCE</scope>
    <source>
        <strain evidence="1">BeijingLab</strain>
    </source>
</reference>
<protein>
    <submittedName>
        <fullName evidence="1">Uncharacterized protein</fullName>
    </submittedName>
</protein>
<name>A0ACC2QNS2_9NEOP</name>
<evidence type="ECO:0000313" key="2">
    <source>
        <dbReference type="Proteomes" id="UP001231649"/>
    </source>
</evidence>